<feature type="signal peptide" evidence="3">
    <location>
        <begin position="1"/>
        <end position="18"/>
    </location>
</feature>
<evidence type="ECO:0000313" key="5">
    <source>
        <dbReference type="Proteomes" id="UP000007798"/>
    </source>
</evidence>
<feature type="chain" id="PRO_5006458299" description="SCP domain-containing protein" evidence="3">
    <location>
        <begin position="19"/>
        <end position="191"/>
    </location>
</feature>
<evidence type="ECO:0008006" key="6">
    <source>
        <dbReference type="Google" id="ProtNLM"/>
    </source>
</evidence>
<keyword evidence="3" id="KW-0732">Signal</keyword>
<dbReference type="Proteomes" id="UP000007798">
    <property type="component" value="Unassembled WGS sequence"/>
</dbReference>
<dbReference type="Gene3D" id="3.40.33.10">
    <property type="entry name" value="CAP"/>
    <property type="match status" value="1"/>
</dbReference>
<dbReference type="GO" id="GO:0007618">
    <property type="term" value="P:mating"/>
    <property type="evidence" value="ECO:0007669"/>
    <property type="project" value="EnsemblMetazoa"/>
</dbReference>
<dbReference type="InterPro" id="IPR035940">
    <property type="entry name" value="CAP_sf"/>
</dbReference>
<evidence type="ECO:0000256" key="3">
    <source>
        <dbReference type="SAM" id="SignalP"/>
    </source>
</evidence>
<organism evidence="4 5">
    <name type="scientific">Drosophila willistoni</name>
    <name type="common">Fruit fly</name>
    <dbReference type="NCBI Taxonomy" id="7260"/>
    <lineage>
        <taxon>Eukaryota</taxon>
        <taxon>Metazoa</taxon>
        <taxon>Ecdysozoa</taxon>
        <taxon>Arthropoda</taxon>
        <taxon>Hexapoda</taxon>
        <taxon>Insecta</taxon>
        <taxon>Pterygota</taxon>
        <taxon>Neoptera</taxon>
        <taxon>Endopterygota</taxon>
        <taxon>Diptera</taxon>
        <taxon>Brachycera</taxon>
        <taxon>Muscomorpha</taxon>
        <taxon>Ephydroidea</taxon>
        <taxon>Drosophilidae</taxon>
        <taxon>Drosophila</taxon>
        <taxon>Sophophora</taxon>
    </lineage>
</organism>
<sequence length="191" mass="22659">MQILLVLLILSLFNSVLCWDNKIKFRTRWHRYRPAKVYGPPKKPLNFCLASLCPRGEEHISCLTQFWGANCGRPRIGVDMLKFRQPILDLHNHYRNEFEDNVGKSWPGHRTIPPVTWDDNLSLLAMRISNLCIKDISPYCVNLPEYRNVAESSDYLLHHGIPHTRNHFNLFLKRWFKYQDDKDHFDFHEIG</sequence>
<evidence type="ECO:0000256" key="2">
    <source>
        <dbReference type="ARBA" id="ARBA00022525"/>
    </source>
</evidence>
<protein>
    <recommendedName>
        <fullName evidence="6">SCP domain-containing protein</fullName>
    </recommendedName>
</protein>
<gene>
    <name evidence="4" type="primary">Dwil\GK19202</name>
    <name evidence="4" type="ORF">Dwil_GK19202</name>
</gene>
<proteinExistence type="predicted"/>
<dbReference type="EMBL" id="CH964232">
    <property type="protein sequence ID" value="EDW80706.2"/>
    <property type="molecule type" value="Genomic_DNA"/>
</dbReference>
<accession>B4NA63</accession>
<dbReference type="InParanoid" id="B4NA63"/>
<comment type="subcellular location">
    <subcellularLocation>
        <location evidence="1">Secreted</location>
    </subcellularLocation>
</comment>
<keyword evidence="2" id="KW-0964">Secreted</keyword>
<dbReference type="HOGENOM" id="CLU_094349_0_0_1"/>
<reference evidence="4 5" key="1">
    <citation type="journal article" date="2007" name="Nature">
        <title>Evolution of genes and genomes on the Drosophila phylogeny.</title>
        <authorList>
            <consortium name="Drosophila 12 Genomes Consortium"/>
            <person name="Clark A.G."/>
            <person name="Eisen M.B."/>
            <person name="Smith D.R."/>
            <person name="Bergman C.M."/>
            <person name="Oliver B."/>
            <person name="Markow T.A."/>
            <person name="Kaufman T.C."/>
            <person name="Kellis M."/>
            <person name="Gelbart W."/>
            <person name="Iyer V.N."/>
            <person name="Pollard D.A."/>
            <person name="Sackton T.B."/>
            <person name="Larracuente A.M."/>
            <person name="Singh N.D."/>
            <person name="Abad J.P."/>
            <person name="Abt D.N."/>
            <person name="Adryan B."/>
            <person name="Aguade M."/>
            <person name="Akashi H."/>
            <person name="Anderson W.W."/>
            <person name="Aquadro C.F."/>
            <person name="Ardell D.H."/>
            <person name="Arguello R."/>
            <person name="Artieri C.G."/>
            <person name="Barbash D.A."/>
            <person name="Barker D."/>
            <person name="Barsanti P."/>
            <person name="Batterham P."/>
            <person name="Batzoglou S."/>
            <person name="Begun D."/>
            <person name="Bhutkar A."/>
            <person name="Blanco E."/>
            <person name="Bosak S.A."/>
            <person name="Bradley R.K."/>
            <person name="Brand A.D."/>
            <person name="Brent M.R."/>
            <person name="Brooks A.N."/>
            <person name="Brown R.H."/>
            <person name="Butlin R.K."/>
            <person name="Caggese C."/>
            <person name="Calvi B.R."/>
            <person name="Bernardo de Carvalho A."/>
            <person name="Caspi A."/>
            <person name="Castrezana S."/>
            <person name="Celniker S.E."/>
            <person name="Chang J.L."/>
            <person name="Chapple C."/>
            <person name="Chatterji S."/>
            <person name="Chinwalla A."/>
            <person name="Civetta A."/>
            <person name="Clifton S.W."/>
            <person name="Comeron J.M."/>
            <person name="Costello J.C."/>
            <person name="Coyne J.A."/>
            <person name="Daub J."/>
            <person name="David R.G."/>
            <person name="Delcher A.L."/>
            <person name="Delehaunty K."/>
            <person name="Do C.B."/>
            <person name="Ebling H."/>
            <person name="Edwards K."/>
            <person name="Eickbush T."/>
            <person name="Evans J.D."/>
            <person name="Filipski A."/>
            <person name="Findeiss S."/>
            <person name="Freyhult E."/>
            <person name="Fulton L."/>
            <person name="Fulton R."/>
            <person name="Garcia A.C."/>
            <person name="Gardiner A."/>
            <person name="Garfield D.A."/>
            <person name="Garvin B.E."/>
            <person name="Gibson G."/>
            <person name="Gilbert D."/>
            <person name="Gnerre S."/>
            <person name="Godfrey J."/>
            <person name="Good R."/>
            <person name="Gotea V."/>
            <person name="Gravely B."/>
            <person name="Greenberg A.J."/>
            <person name="Griffiths-Jones S."/>
            <person name="Gross S."/>
            <person name="Guigo R."/>
            <person name="Gustafson E.A."/>
            <person name="Haerty W."/>
            <person name="Hahn M.W."/>
            <person name="Halligan D.L."/>
            <person name="Halpern A.L."/>
            <person name="Halter G.M."/>
            <person name="Han M.V."/>
            <person name="Heger A."/>
            <person name="Hillier L."/>
            <person name="Hinrichs A.S."/>
            <person name="Holmes I."/>
            <person name="Hoskins R.A."/>
            <person name="Hubisz M.J."/>
            <person name="Hultmark D."/>
            <person name="Huntley M.A."/>
            <person name="Jaffe D.B."/>
            <person name="Jagadeeshan S."/>
            <person name="Jeck W.R."/>
            <person name="Johnson J."/>
            <person name="Jones C.D."/>
            <person name="Jordan W.C."/>
            <person name="Karpen G.H."/>
            <person name="Kataoka E."/>
            <person name="Keightley P.D."/>
            <person name="Kheradpour P."/>
            <person name="Kirkness E.F."/>
            <person name="Koerich L.B."/>
            <person name="Kristiansen K."/>
            <person name="Kudrna D."/>
            <person name="Kulathinal R.J."/>
            <person name="Kumar S."/>
            <person name="Kwok R."/>
            <person name="Lander E."/>
            <person name="Langley C.H."/>
            <person name="Lapoint R."/>
            <person name="Lazzaro B.P."/>
            <person name="Lee S.J."/>
            <person name="Levesque L."/>
            <person name="Li R."/>
            <person name="Lin C.F."/>
            <person name="Lin M.F."/>
            <person name="Lindblad-Toh K."/>
            <person name="Llopart A."/>
            <person name="Long M."/>
            <person name="Low L."/>
            <person name="Lozovsky E."/>
            <person name="Lu J."/>
            <person name="Luo M."/>
            <person name="Machado C.A."/>
            <person name="Makalowski W."/>
            <person name="Marzo M."/>
            <person name="Matsuda M."/>
            <person name="Matzkin L."/>
            <person name="McAllister B."/>
            <person name="McBride C.S."/>
            <person name="McKernan B."/>
            <person name="McKernan K."/>
            <person name="Mendez-Lago M."/>
            <person name="Minx P."/>
            <person name="Mollenhauer M.U."/>
            <person name="Montooth K."/>
            <person name="Mount S.M."/>
            <person name="Mu X."/>
            <person name="Myers E."/>
            <person name="Negre B."/>
            <person name="Newfeld S."/>
            <person name="Nielsen R."/>
            <person name="Noor M.A."/>
            <person name="O'Grady P."/>
            <person name="Pachter L."/>
            <person name="Papaceit M."/>
            <person name="Parisi M.J."/>
            <person name="Parisi M."/>
            <person name="Parts L."/>
            <person name="Pedersen J.S."/>
            <person name="Pesole G."/>
            <person name="Phillippy A.M."/>
            <person name="Ponting C.P."/>
            <person name="Pop M."/>
            <person name="Porcelli D."/>
            <person name="Powell J.R."/>
            <person name="Prohaska S."/>
            <person name="Pruitt K."/>
            <person name="Puig M."/>
            <person name="Quesneville H."/>
            <person name="Ram K.R."/>
            <person name="Rand D."/>
            <person name="Rasmussen M.D."/>
            <person name="Reed L.K."/>
            <person name="Reenan R."/>
            <person name="Reily A."/>
            <person name="Remington K.A."/>
            <person name="Rieger T.T."/>
            <person name="Ritchie M.G."/>
            <person name="Robin C."/>
            <person name="Rogers Y.H."/>
            <person name="Rohde C."/>
            <person name="Rozas J."/>
            <person name="Rubenfield M.J."/>
            <person name="Ruiz A."/>
            <person name="Russo S."/>
            <person name="Salzberg S.L."/>
            <person name="Sanchez-Gracia A."/>
            <person name="Saranga D.J."/>
            <person name="Sato H."/>
            <person name="Schaeffer S.W."/>
            <person name="Schatz M.C."/>
            <person name="Schlenke T."/>
            <person name="Schwartz R."/>
            <person name="Segarra C."/>
            <person name="Singh R.S."/>
            <person name="Sirot L."/>
            <person name="Sirota M."/>
            <person name="Sisneros N.B."/>
            <person name="Smith C.D."/>
            <person name="Smith T.F."/>
            <person name="Spieth J."/>
            <person name="Stage D.E."/>
            <person name="Stark A."/>
            <person name="Stephan W."/>
            <person name="Strausberg R.L."/>
            <person name="Strempel S."/>
            <person name="Sturgill D."/>
            <person name="Sutton G."/>
            <person name="Sutton G.G."/>
            <person name="Tao W."/>
            <person name="Teichmann S."/>
            <person name="Tobari Y.N."/>
            <person name="Tomimura Y."/>
            <person name="Tsolas J.M."/>
            <person name="Valente V.L."/>
            <person name="Venter E."/>
            <person name="Venter J.C."/>
            <person name="Vicario S."/>
            <person name="Vieira F.G."/>
            <person name="Vilella A.J."/>
            <person name="Villasante A."/>
            <person name="Walenz B."/>
            <person name="Wang J."/>
            <person name="Wasserman M."/>
            <person name="Watts T."/>
            <person name="Wilson D."/>
            <person name="Wilson R.K."/>
            <person name="Wing R.A."/>
            <person name="Wolfner M.F."/>
            <person name="Wong A."/>
            <person name="Wong G.K."/>
            <person name="Wu C.I."/>
            <person name="Wu G."/>
            <person name="Yamamoto D."/>
            <person name="Yang H.P."/>
            <person name="Yang S.P."/>
            <person name="Yorke J.A."/>
            <person name="Yoshida K."/>
            <person name="Zdobnov E."/>
            <person name="Zhang P."/>
            <person name="Zhang Y."/>
            <person name="Zimin A.V."/>
            <person name="Baldwin J."/>
            <person name="Abdouelleil A."/>
            <person name="Abdulkadir J."/>
            <person name="Abebe A."/>
            <person name="Abera B."/>
            <person name="Abreu J."/>
            <person name="Acer S.C."/>
            <person name="Aftuck L."/>
            <person name="Alexander A."/>
            <person name="An P."/>
            <person name="Anderson E."/>
            <person name="Anderson S."/>
            <person name="Arachi H."/>
            <person name="Azer M."/>
            <person name="Bachantsang P."/>
            <person name="Barry A."/>
            <person name="Bayul T."/>
            <person name="Berlin A."/>
            <person name="Bessette D."/>
            <person name="Bloom T."/>
            <person name="Blye J."/>
            <person name="Boguslavskiy L."/>
            <person name="Bonnet C."/>
            <person name="Boukhgalter B."/>
            <person name="Bourzgui I."/>
            <person name="Brown A."/>
            <person name="Cahill P."/>
            <person name="Channer S."/>
            <person name="Cheshatsang Y."/>
            <person name="Chuda L."/>
            <person name="Citroen M."/>
            <person name="Collymore A."/>
            <person name="Cooke P."/>
            <person name="Costello M."/>
            <person name="D'Aco K."/>
            <person name="Daza R."/>
            <person name="De Haan G."/>
            <person name="DeGray S."/>
            <person name="DeMaso C."/>
            <person name="Dhargay N."/>
            <person name="Dooley K."/>
            <person name="Dooley E."/>
            <person name="Doricent M."/>
            <person name="Dorje P."/>
            <person name="Dorjee K."/>
            <person name="Dupes A."/>
            <person name="Elong R."/>
            <person name="Falk J."/>
            <person name="Farina A."/>
            <person name="Faro S."/>
            <person name="Ferguson D."/>
            <person name="Fisher S."/>
            <person name="Foley C.D."/>
            <person name="Franke A."/>
            <person name="Friedrich D."/>
            <person name="Gadbois L."/>
            <person name="Gearin G."/>
            <person name="Gearin C.R."/>
            <person name="Giannoukos G."/>
            <person name="Goode T."/>
            <person name="Graham J."/>
            <person name="Grandbois E."/>
            <person name="Grewal S."/>
            <person name="Gyaltsen K."/>
            <person name="Hafez N."/>
            <person name="Hagos B."/>
            <person name="Hall J."/>
            <person name="Henson C."/>
            <person name="Hollinger A."/>
            <person name="Honan T."/>
            <person name="Huard M.D."/>
            <person name="Hughes L."/>
            <person name="Hurhula B."/>
            <person name="Husby M.E."/>
            <person name="Kamat A."/>
            <person name="Kanga B."/>
            <person name="Kashin S."/>
            <person name="Khazanovich D."/>
            <person name="Kisner P."/>
            <person name="Lance K."/>
            <person name="Lara M."/>
            <person name="Lee W."/>
            <person name="Lennon N."/>
            <person name="Letendre F."/>
            <person name="LeVine R."/>
            <person name="Lipovsky A."/>
            <person name="Liu X."/>
            <person name="Liu J."/>
            <person name="Liu S."/>
            <person name="Lokyitsang T."/>
            <person name="Lokyitsang Y."/>
            <person name="Lubonja R."/>
            <person name="Lui A."/>
            <person name="MacDonald P."/>
            <person name="Magnisalis V."/>
            <person name="Maru K."/>
            <person name="Matthews C."/>
            <person name="McCusker W."/>
            <person name="McDonough S."/>
            <person name="Mehta T."/>
            <person name="Meldrim J."/>
            <person name="Meneus L."/>
            <person name="Mihai O."/>
            <person name="Mihalev A."/>
            <person name="Mihova T."/>
            <person name="Mittelman R."/>
            <person name="Mlenga V."/>
            <person name="Montmayeur A."/>
            <person name="Mulrain L."/>
            <person name="Navidi A."/>
            <person name="Naylor J."/>
            <person name="Negash T."/>
            <person name="Nguyen T."/>
            <person name="Nguyen N."/>
            <person name="Nicol R."/>
            <person name="Norbu C."/>
            <person name="Norbu N."/>
            <person name="Novod N."/>
            <person name="O'Neill B."/>
            <person name="Osman S."/>
            <person name="Markiewicz E."/>
            <person name="Oyono O.L."/>
            <person name="Patti C."/>
            <person name="Phunkhang P."/>
            <person name="Pierre F."/>
            <person name="Priest M."/>
            <person name="Raghuraman S."/>
            <person name="Rege F."/>
            <person name="Reyes R."/>
            <person name="Rise C."/>
            <person name="Rogov P."/>
            <person name="Ross K."/>
            <person name="Ryan E."/>
            <person name="Settipalli S."/>
            <person name="Shea T."/>
            <person name="Sherpa N."/>
            <person name="Shi L."/>
            <person name="Shih D."/>
            <person name="Sparrow T."/>
            <person name="Spaulding J."/>
            <person name="Stalker J."/>
            <person name="Stange-Thomann N."/>
            <person name="Stavropoulos S."/>
            <person name="Stone C."/>
            <person name="Strader C."/>
            <person name="Tesfaye S."/>
            <person name="Thomson T."/>
            <person name="Thoulutsang Y."/>
            <person name="Thoulutsang D."/>
            <person name="Topham K."/>
            <person name="Topping I."/>
            <person name="Tsamla T."/>
            <person name="Vassiliev H."/>
            <person name="Vo A."/>
            <person name="Wangchuk T."/>
            <person name="Wangdi T."/>
            <person name="Weiand M."/>
            <person name="Wilkinson J."/>
            <person name="Wilson A."/>
            <person name="Yadav S."/>
            <person name="Young G."/>
            <person name="Yu Q."/>
            <person name="Zembek L."/>
            <person name="Zhong D."/>
            <person name="Zimmer A."/>
            <person name="Zwirko Z."/>
            <person name="Jaffe D.B."/>
            <person name="Alvarez P."/>
            <person name="Brockman W."/>
            <person name="Butler J."/>
            <person name="Chin C."/>
            <person name="Gnerre S."/>
            <person name="Grabherr M."/>
            <person name="Kleber M."/>
            <person name="Mauceli E."/>
            <person name="MacCallum I."/>
        </authorList>
    </citation>
    <scope>NUCLEOTIDE SEQUENCE [LARGE SCALE GENOMIC DNA]</scope>
    <source>
        <strain evidence="5">Tucson 14030-0811.24</strain>
    </source>
</reference>
<dbReference type="FunCoup" id="B4NA63">
    <property type="interactions" value="12"/>
</dbReference>
<evidence type="ECO:0000313" key="4">
    <source>
        <dbReference type="EMBL" id="EDW80706.2"/>
    </source>
</evidence>
<dbReference type="SUPFAM" id="SSF55797">
    <property type="entry name" value="PR-1-like"/>
    <property type="match status" value="1"/>
</dbReference>
<dbReference type="AlphaFoldDB" id="B4NA63"/>
<name>B4NA63_DROWI</name>
<evidence type="ECO:0000256" key="1">
    <source>
        <dbReference type="ARBA" id="ARBA00004613"/>
    </source>
</evidence>
<keyword evidence="5" id="KW-1185">Reference proteome</keyword>
<dbReference type="OrthoDB" id="43654at2759"/>